<evidence type="ECO:0000313" key="5">
    <source>
        <dbReference type="EMBL" id="UQC88638.1"/>
    </source>
</evidence>
<comment type="similarity">
    <text evidence="3">Belongs to the ustYa family.</text>
</comment>
<evidence type="ECO:0008006" key="7">
    <source>
        <dbReference type="Google" id="ProtNLM"/>
    </source>
</evidence>
<dbReference type="KEGG" id="clup:CLUP02_14163"/>
<dbReference type="GO" id="GO:0043386">
    <property type="term" value="P:mycotoxin biosynthetic process"/>
    <property type="evidence" value="ECO:0007669"/>
    <property type="project" value="InterPro"/>
</dbReference>
<gene>
    <name evidence="5" type="ORF">CLUP02_14163</name>
</gene>
<name>A0A9Q8T4B2_9PEZI</name>
<accession>A0A9Q8T4B2</accession>
<dbReference type="Pfam" id="PF11807">
    <property type="entry name" value="UstYa"/>
    <property type="match status" value="1"/>
</dbReference>
<feature type="region of interest" description="Disordered" evidence="4">
    <location>
        <begin position="269"/>
        <end position="289"/>
    </location>
</feature>
<reference evidence="5" key="1">
    <citation type="journal article" date="2021" name="Mol. Plant Microbe Interact.">
        <title>Complete Genome Sequence of the Plant-Pathogenic Fungus Colletotrichum lupini.</title>
        <authorList>
            <person name="Baroncelli R."/>
            <person name="Pensec F."/>
            <person name="Da Lio D."/>
            <person name="Boufleur T."/>
            <person name="Vicente I."/>
            <person name="Sarrocco S."/>
            <person name="Picot A."/>
            <person name="Baraldi E."/>
            <person name="Sukno S."/>
            <person name="Thon M."/>
            <person name="Le Floch G."/>
        </authorList>
    </citation>
    <scope>NUCLEOTIDE SEQUENCE</scope>
    <source>
        <strain evidence="5">IMI 504893</strain>
    </source>
</reference>
<proteinExistence type="inferred from homology"/>
<dbReference type="Proteomes" id="UP000830671">
    <property type="component" value="Chromosome 7"/>
</dbReference>
<evidence type="ECO:0000256" key="3">
    <source>
        <dbReference type="ARBA" id="ARBA00035112"/>
    </source>
</evidence>
<comment type="pathway">
    <text evidence="1">Mycotoxin biosynthesis.</text>
</comment>
<evidence type="ECO:0000256" key="2">
    <source>
        <dbReference type="ARBA" id="ARBA00023002"/>
    </source>
</evidence>
<dbReference type="GeneID" id="73348105"/>
<keyword evidence="2" id="KW-0560">Oxidoreductase</keyword>
<dbReference type="GO" id="GO:0016491">
    <property type="term" value="F:oxidoreductase activity"/>
    <property type="evidence" value="ECO:0007669"/>
    <property type="project" value="UniProtKB-KW"/>
</dbReference>
<evidence type="ECO:0000256" key="4">
    <source>
        <dbReference type="SAM" id="MobiDB-lite"/>
    </source>
</evidence>
<dbReference type="RefSeq" id="XP_049150241.1">
    <property type="nucleotide sequence ID" value="XM_049293095.1"/>
</dbReference>
<dbReference type="InterPro" id="IPR021765">
    <property type="entry name" value="UstYa-like"/>
</dbReference>
<keyword evidence="6" id="KW-1185">Reference proteome</keyword>
<dbReference type="EMBL" id="CP019479">
    <property type="protein sequence ID" value="UQC88638.1"/>
    <property type="molecule type" value="Genomic_DNA"/>
</dbReference>
<protein>
    <recommendedName>
        <fullName evidence="7">Oxidase ustYa</fullName>
    </recommendedName>
</protein>
<dbReference type="PANTHER" id="PTHR33365">
    <property type="entry name" value="YALI0B05434P"/>
    <property type="match status" value="1"/>
</dbReference>
<feature type="compositionally biased region" description="Basic and acidic residues" evidence="4">
    <location>
        <begin position="275"/>
        <end position="289"/>
    </location>
</feature>
<dbReference type="PANTHER" id="PTHR33365:SF11">
    <property type="entry name" value="TAT PATHWAY SIGNAL SEQUENCE"/>
    <property type="match status" value="1"/>
</dbReference>
<evidence type="ECO:0000256" key="1">
    <source>
        <dbReference type="ARBA" id="ARBA00004685"/>
    </source>
</evidence>
<evidence type="ECO:0000313" key="6">
    <source>
        <dbReference type="Proteomes" id="UP000830671"/>
    </source>
</evidence>
<dbReference type="AlphaFoldDB" id="A0A9Q8T4B2"/>
<sequence length="353" mass="40240">MTPCKWFSDGRTTDATRKAKRARSTGNISCPGVNGQRQQRAAVRVSERWFCPFLMNWWGSSDRLTTYEWMLFDIQNTLHVASRDAHKDGWEAPFSAVFLSSGVRYSRKPKIPLSYTMSSWIKSHQYARVDQAIDNGESVQHRESRLREYWQKVRVHLFYAILLVLVAGLSRNTAPSKATPAYYGVEPVKSEMRLSTISRTFELDLNYAMPPSAQVDEAWASLLPKEGGFFQHSKLAPQKSCIAVFHQLHCLDMIRQALYEARPDIMEQVNNGSHPADHKADHNAGHDTSPDHNHVKDMYHIGHCLDLVRQSILCRPDLTVEVGDPAVGGVTGFGTEHQCVNWQELMDWMKDHE</sequence>
<organism evidence="5 6">
    <name type="scientific">Colletotrichum lupini</name>
    <dbReference type="NCBI Taxonomy" id="145971"/>
    <lineage>
        <taxon>Eukaryota</taxon>
        <taxon>Fungi</taxon>
        <taxon>Dikarya</taxon>
        <taxon>Ascomycota</taxon>
        <taxon>Pezizomycotina</taxon>
        <taxon>Sordariomycetes</taxon>
        <taxon>Hypocreomycetidae</taxon>
        <taxon>Glomerellales</taxon>
        <taxon>Glomerellaceae</taxon>
        <taxon>Colletotrichum</taxon>
        <taxon>Colletotrichum acutatum species complex</taxon>
    </lineage>
</organism>